<dbReference type="AlphaFoldDB" id="A0A318PZD3"/>
<evidence type="ECO:0000313" key="2">
    <source>
        <dbReference type="Proteomes" id="UP000248257"/>
    </source>
</evidence>
<dbReference type="EMBL" id="NKUC01000038">
    <property type="protein sequence ID" value="PYD55967.1"/>
    <property type="molecule type" value="Genomic_DNA"/>
</dbReference>
<proteinExistence type="predicted"/>
<gene>
    <name evidence="1" type="ORF">CFR75_13490</name>
</gene>
<keyword evidence="2" id="KW-1185">Reference proteome</keyword>
<comment type="caution">
    <text evidence="1">The sequence shown here is derived from an EMBL/GenBank/DDBJ whole genome shotgun (WGS) entry which is preliminary data.</text>
</comment>
<evidence type="ECO:0000313" key="1">
    <source>
        <dbReference type="EMBL" id="PYD55967.1"/>
    </source>
</evidence>
<dbReference type="Proteomes" id="UP000248257">
    <property type="component" value="Unassembled WGS sequence"/>
</dbReference>
<sequence>MKVTDIGPDEWPFITVIRIFFDLYKNSRYPGHRKMLATGFISVVQQGAIHALMHACQRL</sequence>
<name>A0A318PZD3_KOMXY</name>
<accession>A0A318PZD3</accession>
<protein>
    <submittedName>
        <fullName evidence="1">Uncharacterized protein</fullName>
    </submittedName>
</protein>
<dbReference type="OrthoDB" id="7279693at2"/>
<reference evidence="1 2" key="1">
    <citation type="submission" date="2017-07" db="EMBL/GenBank/DDBJ databases">
        <title>A draft genome sequence of Komagataeibacter xylinus LMG 1515.</title>
        <authorList>
            <person name="Skraban J."/>
            <person name="Cleenwerck I."/>
            <person name="Vandamme P."/>
            <person name="Trcek J."/>
        </authorList>
    </citation>
    <scope>NUCLEOTIDE SEQUENCE [LARGE SCALE GENOMIC DNA]</scope>
    <source>
        <strain evidence="1 2">LMG 1515</strain>
    </source>
</reference>
<organism evidence="1 2">
    <name type="scientific">Komagataeibacter xylinus</name>
    <name type="common">Gluconacetobacter xylinus</name>
    <dbReference type="NCBI Taxonomy" id="28448"/>
    <lineage>
        <taxon>Bacteria</taxon>
        <taxon>Pseudomonadati</taxon>
        <taxon>Pseudomonadota</taxon>
        <taxon>Alphaproteobacteria</taxon>
        <taxon>Acetobacterales</taxon>
        <taxon>Acetobacteraceae</taxon>
        <taxon>Komagataeibacter</taxon>
    </lineage>
</organism>